<gene>
    <name evidence="8" type="ORF">B6S12_05630</name>
</gene>
<name>A0A2W6MUC7_9HELI</name>
<feature type="transmembrane region" description="Helical" evidence="7">
    <location>
        <begin position="245"/>
        <end position="261"/>
    </location>
</feature>
<evidence type="ECO:0000256" key="1">
    <source>
        <dbReference type="ARBA" id="ARBA00004141"/>
    </source>
</evidence>
<evidence type="ECO:0000256" key="4">
    <source>
        <dbReference type="ARBA" id="ARBA00022989"/>
    </source>
</evidence>
<dbReference type="RefSeq" id="WP_111229833.1">
    <property type="nucleotide sequence ID" value="NZ_NBIU01000013.1"/>
</dbReference>
<keyword evidence="3 6" id="KW-0812">Transmembrane</keyword>
<dbReference type="Gene3D" id="1.10.3470.10">
    <property type="entry name" value="ABC transporter involved in vitamin B12 uptake, BtuC"/>
    <property type="match status" value="1"/>
</dbReference>
<reference evidence="8 9" key="1">
    <citation type="submission" date="2017-03" db="EMBL/GenBank/DDBJ databases">
        <title>Genomic and clinical evidence uncovers the enterohepatic species Helicobacter valdiviensis as a potential human intestinal pathogen.</title>
        <authorList>
            <person name="Fresia P."/>
            <person name="Jara R."/>
            <person name="Sierra R."/>
            <person name="Ferres I."/>
            <person name="Greif G."/>
            <person name="Iraola G."/>
            <person name="Collado L."/>
        </authorList>
    </citation>
    <scope>NUCLEOTIDE SEQUENCE [LARGE SCALE GENOMIC DNA]</scope>
    <source>
        <strain evidence="8 9">WBE14</strain>
    </source>
</reference>
<keyword evidence="9" id="KW-1185">Reference proteome</keyword>
<dbReference type="EMBL" id="NBIU01000013">
    <property type="protein sequence ID" value="PZT48114.1"/>
    <property type="molecule type" value="Genomic_DNA"/>
</dbReference>
<feature type="transmembrane region" description="Helical" evidence="7">
    <location>
        <begin position="172"/>
        <end position="189"/>
    </location>
</feature>
<dbReference type="InterPro" id="IPR037294">
    <property type="entry name" value="ABC_BtuC-like"/>
</dbReference>
<organism evidence="8 9">
    <name type="scientific">Helicobacter valdiviensis</name>
    <dbReference type="NCBI Taxonomy" id="1458358"/>
    <lineage>
        <taxon>Bacteria</taxon>
        <taxon>Pseudomonadati</taxon>
        <taxon>Campylobacterota</taxon>
        <taxon>Epsilonproteobacteria</taxon>
        <taxon>Campylobacterales</taxon>
        <taxon>Helicobacteraceae</taxon>
        <taxon>Helicobacter</taxon>
    </lineage>
</organism>
<dbReference type="SUPFAM" id="SSF81345">
    <property type="entry name" value="ABC transporter involved in vitamin B12 uptake, BtuC"/>
    <property type="match status" value="1"/>
</dbReference>
<proteinExistence type="inferred from homology"/>
<evidence type="ECO:0008006" key="10">
    <source>
        <dbReference type="Google" id="ProtNLM"/>
    </source>
</evidence>
<feature type="transmembrane region" description="Helical" evidence="7">
    <location>
        <begin position="53"/>
        <end position="78"/>
    </location>
</feature>
<evidence type="ECO:0000256" key="5">
    <source>
        <dbReference type="ARBA" id="ARBA00023136"/>
    </source>
</evidence>
<evidence type="ECO:0000256" key="2">
    <source>
        <dbReference type="ARBA" id="ARBA00008034"/>
    </source>
</evidence>
<dbReference type="AlphaFoldDB" id="A0A2W6MUC7"/>
<accession>A0A2W6MUC7</accession>
<evidence type="ECO:0000256" key="7">
    <source>
        <dbReference type="SAM" id="Phobius"/>
    </source>
</evidence>
<feature type="transmembrane region" description="Helical" evidence="7">
    <location>
        <begin position="132"/>
        <end position="151"/>
    </location>
</feature>
<comment type="similarity">
    <text evidence="2 6">Belongs to the ABC-3 integral membrane protein family.</text>
</comment>
<keyword evidence="5 7" id="KW-0472">Membrane</keyword>
<dbReference type="InterPro" id="IPR001626">
    <property type="entry name" value="ABC_TroCD"/>
</dbReference>
<dbReference type="GO" id="GO:0043190">
    <property type="term" value="C:ATP-binding cassette (ABC) transporter complex"/>
    <property type="evidence" value="ECO:0007669"/>
    <property type="project" value="InterPro"/>
</dbReference>
<protein>
    <recommendedName>
        <fullName evidence="10">Metal ABC transporter permease</fullName>
    </recommendedName>
</protein>
<comment type="subcellular location">
    <subcellularLocation>
        <location evidence="6">Cell membrane</location>
        <topology evidence="6">Multi-pass membrane protein</topology>
    </subcellularLocation>
    <subcellularLocation>
        <location evidence="1">Membrane</location>
        <topology evidence="1">Multi-pass membrane protein</topology>
    </subcellularLocation>
</comment>
<feature type="transmembrane region" description="Helical" evidence="7">
    <location>
        <begin position="219"/>
        <end position="239"/>
    </location>
</feature>
<feature type="transmembrane region" description="Helical" evidence="7">
    <location>
        <begin position="90"/>
        <end position="112"/>
    </location>
</feature>
<evidence type="ECO:0000256" key="3">
    <source>
        <dbReference type="ARBA" id="ARBA00022692"/>
    </source>
</evidence>
<evidence type="ECO:0000313" key="8">
    <source>
        <dbReference type="EMBL" id="PZT48114.1"/>
    </source>
</evidence>
<keyword evidence="4 7" id="KW-1133">Transmembrane helix</keyword>
<dbReference type="PANTHER" id="PTHR30477:SF18">
    <property type="entry name" value="METAL TRANSPORT SYSTEM MEMBRANE PROTEIN CT_417-RELATED"/>
    <property type="match status" value="1"/>
</dbReference>
<keyword evidence="6" id="KW-0813">Transport</keyword>
<feature type="transmembrane region" description="Helical" evidence="7">
    <location>
        <begin position="9"/>
        <end position="33"/>
    </location>
</feature>
<dbReference type="GO" id="GO:0010043">
    <property type="term" value="P:response to zinc ion"/>
    <property type="evidence" value="ECO:0007669"/>
    <property type="project" value="TreeGrafter"/>
</dbReference>
<dbReference type="PANTHER" id="PTHR30477">
    <property type="entry name" value="ABC-TRANSPORTER METAL-BINDING PROTEIN"/>
    <property type="match status" value="1"/>
</dbReference>
<dbReference type="Proteomes" id="UP000249746">
    <property type="component" value="Unassembled WGS sequence"/>
</dbReference>
<evidence type="ECO:0000256" key="6">
    <source>
        <dbReference type="RuleBase" id="RU003943"/>
    </source>
</evidence>
<dbReference type="CDD" id="cd06550">
    <property type="entry name" value="TM_ABC_iron-siderophores_like"/>
    <property type="match status" value="1"/>
</dbReference>
<sequence length="269" mass="29625">MLELLEHDFFIHALIGAFLVSIACGIMGSLIMVNRLLSMAGGITHAAFGGIGIAFYFGIPILLSTSIFTLILAILVAYLTKKYEKRSDNIIAVIWALGMAVGIILIDLSSGYSSDLMSYLFGSILGISQYDLYLMGIIDFIFLVLIVVFYRQFEAVSFDSQFAKLKGVSTDFFHYLLVIMIAFCIVITIRTVGLILVIALLSIPCFIAEQFTKRLGSMMALSAILSMFFCLVGLLLSYFLNLSSGASIILVASLGFFLSIFKKLTIFHR</sequence>
<dbReference type="GO" id="GO:0055085">
    <property type="term" value="P:transmembrane transport"/>
    <property type="evidence" value="ECO:0007669"/>
    <property type="project" value="InterPro"/>
</dbReference>
<dbReference type="Pfam" id="PF00950">
    <property type="entry name" value="ABC-3"/>
    <property type="match status" value="1"/>
</dbReference>
<evidence type="ECO:0000313" key="9">
    <source>
        <dbReference type="Proteomes" id="UP000249746"/>
    </source>
</evidence>
<dbReference type="OrthoDB" id="9798540at2"/>
<comment type="caution">
    <text evidence="8">The sequence shown here is derived from an EMBL/GenBank/DDBJ whole genome shotgun (WGS) entry which is preliminary data.</text>
</comment>